<name>A0A6C0LUR3_9ZZZZ</name>
<protein>
    <submittedName>
        <fullName evidence="1">Uncharacterized protein</fullName>
    </submittedName>
</protein>
<proteinExistence type="predicted"/>
<organism evidence="1">
    <name type="scientific">viral metagenome</name>
    <dbReference type="NCBI Taxonomy" id="1070528"/>
    <lineage>
        <taxon>unclassified sequences</taxon>
        <taxon>metagenomes</taxon>
        <taxon>organismal metagenomes</taxon>
    </lineage>
</organism>
<evidence type="ECO:0000313" key="1">
    <source>
        <dbReference type="EMBL" id="QHU34357.1"/>
    </source>
</evidence>
<dbReference type="AlphaFoldDB" id="A0A6C0LUR3"/>
<dbReference type="EMBL" id="MN740569">
    <property type="protein sequence ID" value="QHU34357.1"/>
    <property type="molecule type" value="Genomic_DNA"/>
</dbReference>
<sequence length="80" mass="9366">MPKLVEMIAIAEQIIYIPPTKSNVDEWTKDEMLYESIHIGLVNTIQVRTALNMCNTYPPLKLIGKSILRKYIKHFYNQSR</sequence>
<accession>A0A6C0LUR3</accession>
<reference evidence="1" key="1">
    <citation type="journal article" date="2020" name="Nature">
        <title>Giant virus diversity and host interactions through global metagenomics.</title>
        <authorList>
            <person name="Schulz F."/>
            <person name="Roux S."/>
            <person name="Paez-Espino D."/>
            <person name="Jungbluth S."/>
            <person name="Walsh D.A."/>
            <person name="Denef V.J."/>
            <person name="McMahon K.D."/>
            <person name="Konstantinidis K.T."/>
            <person name="Eloe-Fadrosh E.A."/>
            <person name="Kyrpides N.C."/>
            <person name="Woyke T."/>
        </authorList>
    </citation>
    <scope>NUCLEOTIDE SEQUENCE</scope>
    <source>
        <strain evidence="1">GVMAG-S-1016713-123</strain>
    </source>
</reference>